<dbReference type="SUPFAM" id="SSF53448">
    <property type="entry name" value="Nucleotide-diphospho-sugar transferases"/>
    <property type="match status" value="1"/>
</dbReference>
<protein>
    <recommendedName>
        <fullName evidence="2">Glycosyltransferase 2-like domain-containing protein</fullName>
    </recommendedName>
</protein>
<name>A0ABP0RX73_9DINO</name>
<keyword evidence="1" id="KW-1133">Transmembrane helix</keyword>
<evidence type="ECO:0000259" key="2">
    <source>
        <dbReference type="Pfam" id="PF00535"/>
    </source>
</evidence>
<feature type="transmembrane region" description="Helical" evidence="1">
    <location>
        <begin position="65"/>
        <end position="83"/>
    </location>
</feature>
<feature type="domain" description="Glycosyltransferase 2-like" evidence="2">
    <location>
        <begin position="140"/>
        <end position="299"/>
    </location>
</feature>
<comment type="caution">
    <text evidence="3">The sequence shown here is derived from an EMBL/GenBank/DDBJ whole genome shotgun (WGS) entry which is preliminary data.</text>
</comment>
<keyword evidence="1" id="KW-0812">Transmembrane</keyword>
<organism evidence="3 4">
    <name type="scientific">Durusdinium trenchii</name>
    <dbReference type="NCBI Taxonomy" id="1381693"/>
    <lineage>
        <taxon>Eukaryota</taxon>
        <taxon>Sar</taxon>
        <taxon>Alveolata</taxon>
        <taxon>Dinophyceae</taxon>
        <taxon>Suessiales</taxon>
        <taxon>Symbiodiniaceae</taxon>
        <taxon>Durusdinium</taxon>
    </lineage>
</organism>
<evidence type="ECO:0000256" key="1">
    <source>
        <dbReference type="SAM" id="Phobius"/>
    </source>
</evidence>
<dbReference type="Pfam" id="PF00535">
    <property type="entry name" value="Glycos_transf_2"/>
    <property type="match status" value="1"/>
</dbReference>
<gene>
    <name evidence="3" type="ORF">SCF082_LOCUS48487</name>
</gene>
<dbReference type="Proteomes" id="UP001642464">
    <property type="component" value="Unassembled WGS sequence"/>
</dbReference>
<dbReference type="EMBL" id="CAXAMM010042251">
    <property type="protein sequence ID" value="CAK9103841.1"/>
    <property type="molecule type" value="Genomic_DNA"/>
</dbReference>
<keyword evidence="1" id="KW-0472">Membrane</keyword>
<accession>A0ABP0RX73</accession>
<reference evidence="3 4" key="1">
    <citation type="submission" date="2024-02" db="EMBL/GenBank/DDBJ databases">
        <authorList>
            <person name="Chen Y."/>
            <person name="Shah S."/>
            <person name="Dougan E. K."/>
            <person name="Thang M."/>
            <person name="Chan C."/>
        </authorList>
    </citation>
    <scope>NUCLEOTIDE SEQUENCE [LARGE SCALE GENOMIC DNA]</scope>
</reference>
<dbReference type="Gene3D" id="3.90.550.10">
    <property type="entry name" value="Spore Coat Polysaccharide Biosynthesis Protein SpsA, Chain A"/>
    <property type="match status" value="1"/>
</dbReference>
<dbReference type="InterPro" id="IPR029044">
    <property type="entry name" value="Nucleotide-diphossugar_trans"/>
</dbReference>
<proteinExistence type="predicted"/>
<evidence type="ECO:0000313" key="4">
    <source>
        <dbReference type="Proteomes" id="UP001642464"/>
    </source>
</evidence>
<evidence type="ECO:0000313" key="3">
    <source>
        <dbReference type="EMBL" id="CAK9103841.1"/>
    </source>
</evidence>
<sequence>MVMVSSCARSCCLEATLRKAPYKEPTMSFRHFVDAALYTEKGPPMNPTWFYTLSRACGYNAQLQVLSWLLVLVPLTGILWHLASSSSHILFIFNLRHSCVLGACRVAYHLMIMTLAPWPAREEALQHENDPSYLKRIGCIIPCHKSATEVDATVQSLLEFLEPEHIIVVDNGNSSSPLDDTKKEIQELSPSVSYIWVPLGLKTNALWRGLQALPPEVEYVMHVDDDTVLPADMVFDESVWDHPLTDAVSYGITMQQSGLVEKLVDLEFKEISQTRLFQSQYSSVWFQHGIIGLWRREAFCEVLKEHPFMPFGEDNWNGTINLLRNRQMRQELRSQVTSYAPACLWPFTGSREQGYGAANLWKQRAERWFVNAPRRCLIRLYLLFFYCHDTAMGNLVFRLISLKHLFEIYIHLIVPLTLVAWTCSSEFDPLLTVEVLGVQIIFQWVLVFVENYVMWRHRPDIQVEFQVCLCQPFYHWFLQVCFWYGHWRCLFYYIPFFPLRHGLYTEKGVLTPHLLKELHGIDTILNDSDVNVEAQADKAKACESRLSTVSDASILNKLS</sequence>
<dbReference type="InterPro" id="IPR001173">
    <property type="entry name" value="Glyco_trans_2-like"/>
</dbReference>
<keyword evidence="4" id="KW-1185">Reference proteome</keyword>